<dbReference type="InterPro" id="IPR051200">
    <property type="entry name" value="Host-pathogen_enzymatic-act"/>
</dbReference>
<gene>
    <name evidence="2" type="ORF">HPS55_04535</name>
</gene>
<organism evidence="2 3">
    <name type="scientific">Xylanibacter rodentium</name>
    <dbReference type="NCBI Taxonomy" id="2736289"/>
    <lineage>
        <taxon>Bacteria</taxon>
        <taxon>Pseudomonadati</taxon>
        <taxon>Bacteroidota</taxon>
        <taxon>Bacteroidia</taxon>
        <taxon>Bacteroidales</taxon>
        <taxon>Prevotellaceae</taxon>
        <taxon>Xylanibacter</taxon>
    </lineage>
</organism>
<dbReference type="PANTHER" id="PTHR47197">
    <property type="entry name" value="PROTEIN NIRF"/>
    <property type="match status" value="1"/>
</dbReference>
<reference evidence="2 3" key="1">
    <citation type="submission" date="2020-05" db="EMBL/GenBank/DDBJ databases">
        <title>Distinct polysaccharide utilization as determinants for interspecies competition between intestinal Prevotella spp.</title>
        <authorList>
            <person name="Galvez E.J.C."/>
            <person name="Iljazovic A."/>
            <person name="Strowig T."/>
        </authorList>
    </citation>
    <scope>NUCLEOTIDE SEQUENCE [LARGE SCALE GENOMIC DNA]</scope>
    <source>
        <strain evidence="2 3">PROD</strain>
    </source>
</reference>
<dbReference type="InterPro" id="IPR011044">
    <property type="entry name" value="Quino_amine_DH_bsu"/>
</dbReference>
<keyword evidence="3" id="KW-1185">Reference proteome</keyword>
<proteinExistence type="predicted"/>
<evidence type="ECO:0000313" key="3">
    <source>
        <dbReference type="Proteomes" id="UP001193734"/>
    </source>
</evidence>
<comment type="caution">
    <text evidence="2">The sequence shown here is derived from an EMBL/GenBank/DDBJ whole genome shotgun (WGS) entry which is preliminary data.</text>
</comment>
<evidence type="ECO:0000313" key="2">
    <source>
        <dbReference type="EMBL" id="NPE13602.1"/>
    </source>
</evidence>
<dbReference type="PROSITE" id="PS51257">
    <property type="entry name" value="PROKAR_LIPOPROTEIN"/>
    <property type="match status" value="1"/>
</dbReference>
<dbReference type="InterPro" id="IPR015943">
    <property type="entry name" value="WD40/YVTN_repeat-like_dom_sf"/>
</dbReference>
<evidence type="ECO:0000256" key="1">
    <source>
        <dbReference type="SAM" id="SignalP"/>
    </source>
</evidence>
<keyword evidence="1" id="KW-0732">Signal</keyword>
<dbReference type="Pfam" id="PF16819">
    <property type="entry name" value="DUF5074"/>
    <property type="match status" value="1"/>
</dbReference>
<feature type="signal peptide" evidence="1">
    <location>
        <begin position="1"/>
        <end position="19"/>
    </location>
</feature>
<dbReference type="EMBL" id="JABKKE010000005">
    <property type="protein sequence ID" value="NPE13602.1"/>
    <property type="molecule type" value="Genomic_DNA"/>
</dbReference>
<dbReference type="PANTHER" id="PTHR47197:SF3">
    <property type="entry name" value="DIHYDRO-HEME D1 DEHYDROGENASE"/>
    <property type="match status" value="1"/>
</dbReference>
<dbReference type="SUPFAM" id="SSF50969">
    <property type="entry name" value="YVTN repeat-like/Quinoprotein amine dehydrogenase"/>
    <property type="match status" value="1"/>
</dbReference>
<dbReference type="GeneID" id="82157027"/>
<dbReference type="InterPro" id="IPR031815">
    <property type="entry name" value="DUF5074"/>
</dbReference>
<accession>A0ABX2AS87</accession>
<protein>
    <submittedName>
        <fullName evidence="2">Uncharacterized protein</fullName>
    </submittedName>
</protein>
<sequence>MKKYLLSIAVLLMGTTVLTSCDDDDDDNVNPPHVTCPVDVNLGVYVVNSGNQSGQIDGGLTYLNAETWASEKDVFAKANGRSLGITANDGIVYGTKLYIAVTGENTIEVMDNSTLKSLKQINTVNAIGEGKGNQPRHFAAGNGCIYVSTFAGYVAAIDTATYEVVKTYPTTPETENVNKVYPEGMAVNGNTLYVANSSYGNGQFPSIGKIDLTTGNVTLFTDELINNPNAVYASGNDLYVLDYGKYDASWNQVGAGVKKISGGKVSDVVPATNMAVAGTKIYTYNAPYTTPATVPSYSVYDMTTGKTAEFIAADSNDAPFSAAAISADPIRGYVYIASYIKNEDTGYPDYKANGYLNVYDLNGKLVKTCPTGVGPTAIIQNTTVVYE</sequence>
<feature type="chain" id="PRO_5046678966" evidence="1">
    <location>
        <begin position="20"/>
        <end position="387"/>
    </location>
</feature>
<dbReference type="Proteomes" id="UP001193734">
    <property type="component" value="Unassembled WGS sequence"/>
</dbReference>
<dbReference type="RefSeq" id="WP_172176183.1">
    <property type="nucleotide sequence ID" value="NZ_CASGIA010000004.1"/>
</dbReference>
<name>A0ABX2AS87_9BACT</name>
<dbReference type="Gene3D" id="2.130.10.10">
    <property type="entry name" value="YVTN repeat-like/Quinoprotein amine dehydrogenase"/>
    <property type="match status" value="1"/>
</dbReference>